<dbReference type="EMBL" id="OZ034825">
    <property type="protein sequence ID" value="CAL1680097.1"/>
    <property type="molecule type" value="Genomic_DNA"/>
</dbReference>
<organism evidence="1 2">
    <name type="scientific">Lasius platythorax</name>
    <dbReference type="NCBI Taxonomy" id="488582"/>
    <lineage>
        <taxon>Eukaryota</taxon>
        <taxon>Metazoa</taxon>
        <taxon>Ecdysozoa</taxon>
        <taxon>Arthropoda</taxon>
        <taxon>Hexapoda</taxon>
        <taxon>Insecta</taxon>
        <taxon>Pterygota</taxon>
        <taxon>Neoptera</taxon>
        <taxon>Endopterygota</taxon>
        <taxon>Hymenoptera</taxon>
        <taxon>Apocrita</taxon>
        <taxon>Aculeata</taxon>
        <taxon>Formicoidea</taxon>
        <taxon>Formicidae</taxon>
        <taxon>Formicinae</taxon>
        <taxon>Lasius</taxon>
        <taxon>Lasius</taxon>
    </lineage>
</organism>
<keyword evidence="2" id="KW-1185">Reference proteome</keyword>
<sequence>MQMKFREIGSVLRLIRLKALHRACGIARLDRDSIPGLIYRPVITVPKKYDNGNDKTNGPSRFPPSR</sequence>
<reference evidence="1" key="1">
    <citation type="submission" date="2024-04" db="EMBL/GenBank/DDBJ databases">
        <authorList>
            <consortium name="Molecular Ecology Group"/>
        </authorList>
    </citation>
    <scope>NUCLEOTIDE SEQUENCE</scope>
</reference>
<proteinExistence type="predicted"/>
<dbReference type="AlphaFoldDB" id="A0AAV2NKU6"/>
<gene>
    <name evidence="1" type="ORF">LPLAT_LOCUS6178</name>
</gene>
<name>A0AAV2NKU6_9HYME</name>
<evidence type="ECO:0000313" key="2">
    <source>
        <dbReference type="Proteomes" id="UP001497644"/>
    </source>
</evidence>
<evidence type="ECO:0000313" key="1">
    <source>
        <dbReference type="EMBL" id="CAL1680097.1"/>
    </source>
</evidence>
<accession>A0AAV2NKU6</accession>
<protein>
    <submittedName>
        <fullName evidence="1">Uncharacterized protein</fullName>
    </submittedName>
</protein>
<dbReference type="Proteomes" id="UP001497644">
    <property type="component" value="Chromosome 2"/>
</dbReference>